<accession>A0A1W0VXC2</accession>
<proteinExistence type="predicted"/>
<organism evidence="1 2">
    <name type="scientific">Sorghum bicolor</name>
    <name type="common">Sorghum</name>
    <name type="synonym">Sorghum vulgare</name>
    <dbReference type="NCBI Taxonomy" id="4558"/>
    <lineage>
        <taxon>Eukaryota</taxon>
        <taxon>Viridiplantae</taxon>
        <taxon>Streptophyta</taxon>
        <taxon>Embryophyta</taxon>
        <taxon>Tracheophyta</taxon>
        <taxon>Spermatophyta</taxon>
        <taxon>Magnoliopsida</taxon>
        <taxon>Liliopsida</taxon>
        <taxon>Poales</taxon>
        <taxon>Poaceae</taxon>
        <taxon>PACMAD clade</taxon>
        <taxon>Panicoideae</taxon>
        <taxon>Andropogonodae</taxon>
        <taxon>Andropogoneae</taxon>
        <taxon>Sorghinae</taxon>
        <taxon>Sorghum</taxon>
    </lineage>
</organism>
<reference evidence="1 2" key="1">
    <citation type="journal article" date="2009" name="Nature">
        <title>The Sorghum bicolor genome and the diversification of grasses.</title>
        <authorList>
            <person name="Paterson A.H."/>
            <person name="Bowers J.E."/>
            <person name="Bruggmann R."/>
            <person name="Dubchak I."/>
            <person name="Grimwood J."/>
            <person name="Gundlach H."/>
            <person name="Haberer G."/>
            <person name="Hellsten U."/>
            <person name="Mitros T."/>
            <person name="Poliakov A."/>
            <person name="Schmutz J."/>
            <person name="Spannagl M."/>
            <person name="Tang H."/>
            <person name="Wang X."/>
            <person name="Wicker T."/>
            <person name="Bharti A.K."/>
            <person name="Chapman J."/>
            <person name="Feltus F.A."/>
            <person name="Gowik U."/>
            <person name="Grigoriev I.V."/>
            <person name="Lyons E."/>
            <person name="Maher C.A."/>
            <person name="Martis M."/>
            <person name="Narechania A."/>
            <person name="Otillar R.P."/>
            <person name="Penning B.W."/>
            <person name="Salamov A.A."/>
            <person name="Wang Y."/>
            <person name="Zhang L."/>
            <person name="Carpita N.C."/>
            <person name="Freeling M."/>
            <person name="Gingle A.R."/>
            <person name="Hash C.T."/>
            <person name="Keller B."/>
            <person name="Klein P."/>
            <person name="Kresovich S."/>
            <person name="McCann M.C."/>
            <person name="Ming R."/>
            <person name="Peterson D.G."/>
            <person name="Mehboob-ur-Rahman"/>
            <person name="Ware D."/>
            <person name="Westhoff P."/>
            <person name="Mayer K.F."/>
            <person name="Messing J."/>
            <person name="Rokhsar D.S."/>
        </authorList>
    </citation>
    <scope>NUCLEOTIDE SEQUENCE [LARGE SCALE GENOMIC DNA]</scope>
    <source>
        <strain evidence="2">cv. BTx623</strain>
    </source>
</reference>
<reference evidence="2" key="2">
    <citation type="journal article" date="2018" name="Plant J.">
        <title>The Sorghum bicolor reference genome: improved assembly, gene annotations, a transcriptome atlas, and signatures of genome organization.</title>
        <authorList>
            <person name="McCormick R.F."/>
            <person name="Truong S.K."/>
            <person name="Sreedasyam A."/>
            <person name="Jenkins J."/>
            <person name="Shu S."/>
            <person name="Sims D."/>
            <person name="Kennedy M."/>
            <person name="Amirebrahimi M."/>
            <person name="Weers B.D."/>
            <person name="McKinley B."/>
            <person name="Mattison A."/>
            <person name="Morishige D.T."/>
            <person name="Grimwood J."/>
            <person name="Schmutz J."/>
            <person name="Mullet J.E."/>
        </authorList>
    </citation>
    <scope>NUCLEOTIDE SEQUENCE [LARGE SCALE GENOMIC DNA]</scope>
    <source>
        <strain evidence="2">cv. BTx623</strain>
    </source>
</reference>
<sequence length="195" mass="22763">MRRCFIVSDKCPGTNRDEDDFHRSTLLELKIICKEIYLLLKALKKAGYSLSGNFSANNFVVIERVTGKGRKDKEWLLLNNWTLLDEQDARERFLFLCGKLQELSESVHTTGDYNRIVGRLNEKGYNKWQQKIDSAKGNNYLKKHTKQSGLLLLLRNCRHHYAKAVVHKFLMIVADNFPNLPMDVQEEIDIEYQLN</sequence>
<evidence type="ECO:0000313" key="1">
    <source>
        <dbReference type="EMBL" id="OQU86765.1"/>
    </source>
</evidence>
<name>A0A1W0VXC2_SORBI</name>
<dbReference type="Gramene" id="OQU86765">
    <property type="protein sequence ID" value="OQU86765"/>
    <property type="gene ID" value="SORBI_3003G141550"/>
</dbReference>
<dbReference type="Proteomes" id="UP000000768">
    <property type="component" value="Chromosome 3"/>
</dbReference>
<evidence type="ECO:0000313" key="2">
    <source>
        <dbReference type="Proteomes" id="UP000000768"/>
    </source>
</evidence>
<keyword evidence="2" id="KW-1185">Reference proteome</keyword>
<protein>
    <submittedName>
        <fullName evidence="1">Uncharacterized protein</fullName>
    </submittedName>
</protein>
<dbReference type="EMBL" id="CM000762">
    <property type="protein sequence ID" value="OQU86765.1"/>
    <property type="molecule type" value="Genomic_DNA"/>
</dbReference>
<dbReference type="AlphaFoldDB" id="A0A1W0VXC2"/>
<dbReference type="InParanoid" id="A0A1W0VXC2"/>
<gene>
    <name evidence="1" type="ORF">SORBI_3003G141550</name>
</gene>